<protein>
    <submittedName>
        <fullName evidence="1">Uncharacterized protein</fullName>
    </submittedName>
</protein>
<name>W9NAJ8_FUSOX</name>
<reference evidence="1" key="1">
    <citation type="submission" date="2011-10" db="EMBL/GenBank/DDBJ databases">
        <title>The Genome Sequence of Fusarium oxysporum HDV247.</title>
        <authorList>
            <consortium name="The Broad Institute Genome Sequencing Platform"/>
            <person name="Ma L.-J."/>
            <person name="Gale L.R."/>
            <person name="Schwartz D.C."/>
            <person name="Zhou S."/>
            <person name="Corby-Kistler H."/>
            <person name="Young S.K."/>
            <person name="Zeng Q."/>
            <person name="Gargeya S."/>
            <person name="Fitzgerald M."/>
            <person name="Haas B."/>
            <person name="Abouelleil A."/>
            <person name="Alvarado L."/>
            <person name="Arachchi H.M."/>
            <person name="Berlin A."/>
            <person name="Brown A."/>
            <person name="Chapman S.B."/>
            <person name="Chen Z."/>
            <person name="Dunbar C."/>
            <person name="Freedman E."/>
            <person name="Gearin G."/>
            <person name="Goldberg J."/>
            <person name="Griggs A."/>
            <person name="Gujja S."/>
            <person name="Heiman D."/>
            <person name="Howarth C."/>
            <person name="Larson L."/>
            <person name="Lui A."/>
            <person name="MacDonald P.J.P."/>
            <person name="Montmayeur A."/>
            <person name="Murphy C."/>
            <person name="Neiman D."/>
            <person name="Pearson M."/>
            <person name="Priest M."/>
            <person name="Roberts A."/>
            <person name="Saif S."/>
            <person name="Shea T."/>
            <person name="Shenoy N."/>
            <person name="Sisk P."/>
            <person name="Stolte C."/>
            <person name="Sykes S."/>
            <person name="Wortman J."/>
            <person name="Nusbaum C."/>
            <person name="Birren B."/>
        </authorList>
    </citation>
    <scope>NUCLEOTIDE SEQUENCE [LARGE SCALE GENOMIC DNA]</scope>
    <source>
        <strain evidence="1">HDV247</strain>
    </source>
</reference>
<dbReference type="Proteomes" id="UP000030751">
    <property type="component" value="Unassembled WGS sequence"/>
</dbReference>
<dbReference type="EMBL" id="JH651084">
    <property type="protein sequence ID" value="EXA29798.1"/>
    <property type="molecule type" value="Genomic_DNA"/>
</dbReference>
<gene>
    <name evidence="1" type="ORF">FOVG_18752</name>
</gene>
<organism evidence="1">
    <name type="scientific">Fusarium oxysporum f. sp. pisi HDV247</name>
    <dbReference type="NCBI Taxonomy" id="1080344"/>
    <lineage>
        <taxon>Eukaryota</taxon>
        <taxon>Fungi</taxon>
        <taxon>Dikarya</taxon>
        <taxon>Ascomycota</taxon>
        <taxon>Pezizomycotina</taxon>
        <taxon>Sordariomycetes</taxon>
        <taxon>Hypocreomycetidae</taxon>
        <taxon>Hypocreales</taxon>
        <taxon>Nectriaceae</taxon>
        <taxon>Fusarium</taxon>
        <taxon>Fusarium oxysporum species complex</taxon>
    </lineage>
</organism>
<accession>W9NAJ8</accession>
<evidence type="ECO:0000313" key="1">
    <source>
        <dbReference type="EMBL" id="EXA29798.1"/>
    </source>
</evidence>
<dbReference type="HOGENOM" id="CLU_187836_0_0_1"/>
<proteinExistence type="predicted"/>
<reference evidence="1" key="2">
    <citation type="submission" date="2012-05" db="EMBL/GenBank/DDBJ databases">
        <title>Annotation of the Genome Sequence of Fusarium oxysporum HDV247.</title>
        <authorList>
            <consortium name="The Broad Institute Genomics Platform"/>
            <person name="Ma L.-J."/>
            <person name="Corby-Kistler H."/>
            <person name="Broz K."/>
            <person name="Gale L.R."/>
            <person name="Jonkers W."/>
            <person name="O'Donnell K."/>
            <person name="Ploetz R."/>
            <person name="Steinberg C."/>
            <person name="Schwartz D.C."/>
            <person name="VanEtten H."/>
            <person name="Zhou S."/>
            <person name="Young S.K."/>
            <person name="Zeng Q."/>
            <person name="Gargeya S."/>
            <person name="Fitzgerald M."/>
            <person name="Abouelleil A."/>
            <person name="Alvarado L."/>
            <person name="Chapman S.B."/>
            <person name="Gainer-Dewar J."/>
            <person name="Goldberg J."/>
            <person name="Griggs A."/>
            <person name="Gujja S."/>
            <person name="Hansen M."/>
            <person name="Howarth C."/>
            <person name="Imamovic A."/>
            <person name="Ireland A."/>
            <person name="Larimer J."/>
            <person name="McCowan C."/>
            <person name="Murphy C."/>
            <person name="Pearson M."/>
            <person name="Poon T.W."/>
            <person name="Priest M."/>
            <person name="Roberts A."/>
            <person name="Saif S."/>
            <person name="Shea T."/>
            <person name="Sykes S."/>
            <person name="Wortman J."/>
            <person name="Nusbaum C."/>
            <person name="Birren B."/>
        </authorList>
    </citation>
    <scope>NUCLEOTIDE SEQUENCE</scope>
    <source>
        <strain evidence="1">HDV247</strain>
    </source>
</reference>
<sequence>MKKAGMELDLNHSEIMRLRHENAILKAKFPAKEPTGRRTVHFGPNKDFPHIQDIITAWDEAEK</sequence>
<dbReference type="AlphaFoldDB" id="W9NAJ8"/>